<evidence type="ECO:0000256" key="1">
    <source>
        <dbReference type="SAM" id="Phobius"/>
    </source>
</evidence>
<evidence type="ECO:0000313" key="2">
    <source>
        <dbReference type="EMBL" id="KAB8123080.1"/>
    </source>
</evidence>
<keyword evidence="3" id="KW-1185">Reference proteome</keyword>
<organism evidence="2 3">
    <name type="scientific">Komagataeibacter medellinensis</name>
    <dbReference type="NCBI Taxonomy" id="1177712"/>
    <lineage>
        <taxon>Bacteria</taxon>
        <taxon>Pseudomonadati</taxon>
        <taxon>Pseudomonadota</taxon>
        <taxon>Alphaproteobacteria</taxon>
        <taxon>Acetobacterales</taxon>
        <taxon>Acetobacteraceae</taxon>
        <taxon>Komagataeibacter</taxon>
    </lineage>
</organism>
<feature type="transmembrane region" description="Helical" evidence="1">
    <location>
        <begin position="12"/>
        <end position="34"/>
    </location>
</feature>
<keyword evidence="1" id="KW-0812">Transmembrane</keyword>
<keyword evidence="1" id="KW-0472">Membrane</keyword>
<keyword evidence="1" id="KW-1133">Transmembrane helix</keyword>
<dbReference type="RefSeq" id="WP_034932086.1">
    <property type="nucleotide sequence ID" value="NZ_QYAZ01000001.1"/>
</dbReference>
<protein>
    <submittedName>
        <fullName evidence="2">Uncharacterized protein</fullName>
    </submittedName>
</protein>
<accession>A0ABQ6VSA9</accession>
<reference evidence="2 3" key="1">
    <citation type="submission" date="2018-09" db="EMBL/GenBank/DDBJ databases">
        <title>Genome sequence and characterization of the bcs clusters for the production of nanocellulose from the low pH resistant strain Komagataeibacter medellinensis ID13488.</title>
        <authorList>
            <person name="Hernandez-Arriaga A.M."/>
            <person name="Del Cerro C."/>
            <person name="Urbina L."/>
            <person name="Eceiza A."/>
            <person name="Retegi A."/>
            <person name="Prieto M.A."/>
        </authorList>
    </citation>
    <scope>NUCLEOTIDE SEQUENCE [LARGE SCALE GENOMIC DNA]</scope>
    <source>
        <strain evidence="2 3">ID13488</strain>
    </source>
</reference>
<evidence type="ECO:0000313" key="3">
    <source>
        <dbReference type="Proteomes" id="UP000427842"/>
    </source>
</evidence>
<dbReference type="Proteomes" id="UP000427842">
    <property type="component" value="Unassembled WGS sequence"/>
</dbReference>
<name>A0ABQ6VSA9_9PROT</name>
<gene>
    <name evidence="2" type="ORF">D3W54_01280</name>
</gene>
<dbReference type="EMBL" id="QYAZ01000001">
    <property type="protein sequence ID" value="KAB8123080.1"/>
    <property type="molecule type" value="Genomic_DNA"/>
</dbReference>
<proteinExistence type="predicted"/>
<comment type="caution">
    <text evidence="2">The sequence shown here is derived from an EMBL/GenBank/DDBJ whole genome shotgun (WGS) entry which is preliminary data.</text>
</comment>
<sequence>MQMMTPAAPGVTPTLLIVLVLAGAIIALGFVVVVSRHRNLVIRHEALTQDVGTLKATMSTISARLTDISKDGKYNTELLYTIIRGTFESANGKQS</sequence>